<comment type="caution">
    <text evidence="2">The sequence shown here is derived from an EMBL/GenBank/DDBJ whole genome shotgun (WGS) entry which is preliminary data.</text>
</comment>
<reference evidence="2 3" key="1">
    <citation type="journal article" date="2021" name="Int. J. Syst. Evol. Microbiol.">
        <title>Pseudomonas lactucae sp. nov., a pathogen causing bacterial rot of lettuce in Japan.</title>
        <authorList>
            <person name="Sawada H."/>
            <person name="Fujikawa T."/>
            <person name="Satou M."/>
        </authorList>
    </citation>
    <scope>NUCLEOTIDE SEQUENCE [LARGE SCALE GENOMIC DNA]</scope>
    <source>
        <strain evidence="2 3">MAFF 301381</strain>
    </source>
</reference>
<dbReference type="Proteomes" id="UP001154860">
    <property type="component" value="Unassembled WGS sequence"/>
</dbReference>
<keyword evidence="3" id="KW-1185">Reference proteome</keyword>
<evidence type="ECO:0000313" key="3">
    <source>
        <dbReference type="Proteomes" id="UP001154860"/>
    </source>
</evidence>
<evidence type="ECO:0000256" key="1">
    <source>
        <dbReference type="SAM" id="MobiDB-lite"/>
    </source>
</evidence>
<dbReference type="AlphaFoldDB" id="A0A9X1C7M3"/>
<proteinExistence type="predicted"/>
<organism evidence="2 3">
    <name type="scientific">Pseudomonas lactucae</name>
    <dbReference type="NCBI Taxonomy" id="2813360"/>
    <lineage>
        <taxon>Bacteria</taxon>
        <taxon>Pseudomonadati</taxon>
        <taxon>Pseudomonadota</taxon>
        <taxon>Gammaproteobacteria</taxon>
        <taxon>Pseudomonadales</taxon>
        <taxon>Pseudomonadaceae</taxon>
        <taxon>Pseudomonas</taxon>
    </lineage>
</organism>
<reference evidence="2 3" key="2">
    <citation type="journal article" date="2023" name="Plant Pathol.">
        <title>Dismantling and reorganizing Pseudomonas marginalis sensu#lato.</title>
        <authorList>
            <person name="Sawada H."/>
            <person name="Fujikawa T."/>
            <person name="Satou M."/>
        </authorList>
    </citation>
    <scope>NUCLEOTIDE SEQUENCE [LARGE SCALE GENOMIC DNA]</scope>
    <source>
        <strain evidence="2 3">MAFF 301381</strain>
    </source>
</reference>
<sequence length="820" mass="90124">MEPSGYFSGGLLAAGYDPNETFTVTFNTDVGGVSNSLHLSDQTTRTYAAWEIAAGVLEHDKPFRGGPINFNFMHIESKDASKIRDLGALGKKLQGRWESEISSPMRETSGELAQRSGKADAYVLRGALQNFRENRENVEQLSTAAQDAINRTLENNGQVIIPNIYGYPLAGYAFIPFFPYKGDYNHRPNEGVMIDLKNGAISEVTGDNSFADWAKNNRNNLLSSFNASDTQGGKDSHWPAAHYVLDNLIASNAATYPGYQNFLKDQDVHVRQTFNYTNARGSAYRLKYDNLSNIASQFQKQNAKNATWSDQTQVFGAGPQRWKAAEGVWNKTFGYVPVVGSAGNIVFGVHDALYGMTAQDRVGGASGAVLAGLQLAHEIATAGIDAGLGESSVLHPAPQSYGWKYNPQTADFEFVRTPKVSPDSGEVQAPKEGGGTHQSKPPLVEPLVNPLRPSQAGNISGYAVPNGEGLIKDVKPNAKGIYQVKDPLSHEDKWFIRYTDTTGASNVYEIRSDFKLSDNYTQIIAPKTRKPVLTVHTKGNGQWKAVSGDGGIKWPGKRPVSPTPSDAPKTPPKMSDGFVTLDNKKMDGAEKFDEVFRDNNNNTAYETSVSNFEDAGRLKSKLTASWTVQEDNFEVYPSEKAQPNEHSTTDYSPNFIKDLNRDRYTVRIKQPDGYTTLELDGTGSADGETLHKRLKQFEEAIPNPALRSRISEVAHQGSVAPTSVELKMNQLQDHVGFKGKDTHYVITYDPLTNEAHVQFDAQMTLLDLDKDATVIPDMEITAQRSFRITESNVLDGDANPYTIEKKAPFTLSASVITDLK</sequence>
<evidence type="ECO:0000313" key="2">
    <source>
        <dbReference type="EMBL" id="MBN2977978.1"/>
    </source>
</evidence>
<protein>
    <submittedName>
        <fullName evidence="2">Uncharacterized protein</fullName>
    </submittedName>
</protein>
<accession>A0A9X1C7M3</accession>
<gene>
    <name evidence="2" type="ORF">JWR99_19330</name>
</gene>
<feature type="region of interest" description="Disordered" evidence="1">
    <location>
        <begin position="544"/>
        <end position="576"/>
    </location>
</feature>
<dbReference type="EMBL" id="JAFHKJ010000086">
    <property type="protein sequence ID" value="MBN2977978.1"/>
    <property type="molecule type" value="Genomic_DNA"/>
</dbReference>
<name>A0A9X1C7M3_9PSED</name>
<feature type="region of interest" description="Disordered" evidence="1">
    <location>
        <begin position="419"/>
        <end position="443"/>
    </location>
</feature>